<protein>
    <submittedName>
        <fullName evidence="2">Uncharacterized protein</fullName>
    </submittedName>
</protein>
<comment type="caution">
    <text evidence="2">The sequence shown here is derived from an EMBL/GenBank/DDBJ whole genome shotgun (WGS) entry which is preliminary data.</text>
</comment>
<accession>A0A511BAT1</accession>
<keyword evidence="3" id="KW-1185">Reference proteome</keyword>
<dbReference type="EMBL" id="BJVA01000013">
    <property type="protein sequence ID" value="GEK96891.1"/>
    <property type="molecule type" value="Genomic_DNA"/>
</dbReference>
<gene>
    <name evidence="2" type="ORF">GKA01_20880</name>
</gene>
<reference evidence="2 3" key="1">
    <citation type="submission" date="2019-07" db="EMBL/GenBank/DDBJ databases">
        <title>Whole genome shotgun sequence of Gluconobacter kanchanaburiensis NBRC 103587.</title>
        <authorList>
            <person name="Hosoyama A."/>
            <person name="Uohara A."/>
            <person name="Ohji S."/>
            <person name="Ichikawa N."/>
        </authorList>
    </citation>
    <scope>NUCLEOTIDE SEQUENCE [LARGE SCALE GENOMIC DNA]</scope>
    <source>
        <strain evidence="2 3">NBRC 103587</strain>
    </source>
</reference>
<feature type="compositionally biased region" description="Basic and acidic residues" evidence="1">
    <location>
        <begin position="35"/>
        <end position="44"/>
    </location>
</feature>
<proteinExistence type="predicted"/>
<evidence type="ECO:0000313" key="3">
    <source>
        <dbReference type="Proteomes" id="UP000321079"/>
    </source>
</evidence>
<dbReference type="AlphaFoldDB" id="A0A511BAT1"/>
<evidence type="ECO:0000256" key="1">
    <source>
        <dbReference type="SAM" id="MobiDB-lite"/>
    </source>
</evidence>
<name>A0A511BAT1_9PROT</name>
<sequence length="105" mass="12187">MPPLFDGMKPSFQYTHFRFDGGEFLIIGALCRRSGRESPEDHGTQKQSVSSRQIFPRDYQTANRKHILPFLKSAQYGERGWFRVRQIMSIPQHGTYASALLRKLI</sequence>
<evidence type="ECO:0000313" key="2">
    <source>
        <dbReference type="EMBL" id="GEK96891.1"/>
    </source>
</evidence>
<organism evidence="2 3">
    <name type="scientific">Gluconobacter kanchanaburiensis NBRC 103587</name>
    <dbReference type="NCBI Taxonomy" id="1307948"/>
    <lineage>
        <taxon>Bacteria</taxon>
        <taxon>Pseudomonadati</taxon>
        <taxon>Pseudomonadota</taxon>
        <taxon>Alphaproteobacteria</taxon>
        <taxon>Acetobacterales</taxon>
        <taxon>Acetobacteraceae</taxon>
        <taxon>Gluconobacter</taxon>
    </lineage>
</organism>
<dbReference type="Proteomes" id="UP000321079">
    <property type="component" value="Unassembled WGS sequence"/>
</dbReference>
<feature type="region of interest" description="Disordered" evidence="1">
    <location>
        <begin position="35"/>
        <end position="55"/>
    </location>
</feature>